<comment type="caution">
    <text evidence="1">The sequence shown here is derived from an EMBL/GenBank/DDBJ whole genome shotgun (WGS) entry which is preliminary data.</text>
</comment>
<dbReference type="Proteomes" id="UP000273854">
    <property type="component" value="Unassembled WGS sequence"/>
</dbReference>
<gene>
    <name evidence="1" type="ORF">ALP40_200077</name>
</gene>
<protein>
    <submittedName>
        <fullName evidence="1">Uncharacterized protein</fullName>
    </submittedName>
</protein>
<reference evidence="1 2" key="1">
    <citation type="submission" date="2018-08" db="EMBL/GenBank/DDBJ databases">
        <title>Recombination of ecologically and evolutionarily significant loci maintains genetic cohesion in the Pseudomonas syringae species complex.</title>
        <authorList>
            <person name="Dillon M."/>
            <person name="Thakur S."/>
            <person name="Almeida R.N.D."/>
            <person name="Weir B.S."/>
            <person name="Guttman D.S."/>
        </authorList>
    </citation>
    <scope>NUCLEOTIDE SEQUENCE [LARGE SCALE GENOMIC DNA]</scope>
    <source>
        <strain evidence="1 2">ICMP 19473</strain>
    </source>
</reference>
<accession>A0A3M5PA35</accession>
<dbReference type="AlphaFoldDB" id="A0A3M5PA35"/>
<sequence length="149" mass="16660">MTKITLHCLSQLQPRPEHATDHTGKRRGTLTAIAWCRSSRSGKGTVWVCRCDCGLFEYRRPGTWATRVSPDDMCDTCLRGKGPNARETAPERLNRWVDSLHDLGLNEAEIAHIQAPGMMVETRGRTLLEIREQLAEKSRGCADASSIRA</sequence>
<dbReference type="EMBL" id="RBTP01000034">
    <property type="protein sequence ID" value="RMT81398.1"/>
    <property type="molecule type" value="Genomic_DNA"/>
</dbReference>
<evidence type="ECO:0000313" key="2">
    <source>
        <dbReference type="Proteomes" id="UP000273854"/>
    </source>
</evidence>
<evidence type="ECO:0000313" key="1">
    <source>
        <dbReference type="EMBL" id="RMT81398.1"/>
    </source>
</evidence>
<organism evidence="1 2">
    <name type="scientific">Pseudomonas viridiflava</name>
    <name type="common">Phytomonas viridiflava</name>
    <dbReference type="NCBI Taxonomy" id="33069"/>
    <lineage>
        <taxon>Bacteria</taxon>
        <taxon>Pseudomonadati</taxon>
        <taxon>Pseudomonadota</taxon>
        <taxon>Gammaproteobacteria</taxon>
        <taxon>Pseudomonadales</taxon>
        <taxon>Pseudomonadaceae</taxon>
        <taxon>Pseudomonas</taxon>
    </lineage>
</organism>
<proteinExistence type="predicted"/>
<name>A0A3M5PA35_PSEVI</name>